<feature type="transmembrane region" description="Helical" evidence="7">
    <location>
        <begin position="651"/>
        <end position="669"/>
    </location>
</feature>
<dbReference type="InterPro" id="IPR036640">
    <property type="entry name" value="ABC1_TM_sf"/>
</dbReference>
<evidence type="ECO:0000259" key="8">
    <source>
        <dbReference type="PROSITE" id="PS50893"/>
    </source>
</evidence>
<dbReference type="EMBL" id="ABJB010048138">
    <property type="status" value="NOT_ANNOTATED_CDS"/>
    <property type="molecule type" value="Genomic_DNA"/>
</dbReference>
<name>B7PG12_IXOSC</name>
<keyword evidence="12" id="KW-1185">Reference proteome</keyword>
<dbReference type="VEuPathDB" id="VectorBase:ISCI004310"/>
<dbReference type="InParanoid" id="B7PG12"/>
<dbReference type="AlphaFoldDB" id="B7PG12"/>
<feature type="domain" description="ABC transmembrane type-1" evidence="9">
    <location>
        <begin position="60"/>
        <end position="195"/>
    </location>
</feature>
<keyword evidence="5 7" id="KW-1133">Transmembrane helix</keyword>
<dbReference type="EMBL" id="ABJB010299602">
    <property type="status" value="NOT_ANNOTATED_CDS"/>
    <property type="molecule type" value="Genomic_DNA"/>
</dbReference>
<evidence type="ECO:0000313" key="10">
    <source>
        <dbReference type="EMBL" id="EEC05534.1"/>
    </source>
</evidence>
<evidence type="ECO:0000256" key="3">
    <source>
        <dbReference type="ARBA" id="ARBA00022741"/>
    </source>
</evidence>
<keyword evidence="6 7" id="KW-0472">Membrane</keyword>
<dbReference type="Pfam" id="PF00664">
    <property type="entry name" value="ABC_membrane"/>
    <property type="match status" value="2"/>
</dbReference>
<dbReference type="SMART" id="SM00382">
    <property type="entry name" value="AAA"/>
    <property type="match status" value="2"/>
</dbReference>
<dbReference type="InterPro" id="IPR003439">
    <property type="entry name" value="ABC_transporter-like_ATP-bd"/>
</dbReference>
<dbReference type="EC" id="3.6.3.30" evidence="10"/>
<dbReference type="GO" id="GO:0055085">
    <property type="term" value="P:transmembrane transport"/>
    <property type="evidence" value="ECO:0000318"/>
    <property type="project" value="GO_Central"/>
</dbReference>
<dbReference type="FunFam" id="1.20.1560.10:FF:000121">
    <property type="entry name" value="ABC transporter B family member 9"/>
    <property type="match status" value="1"/>
</dbReference>
<dbReference type="EMBL" id="ABJB010473163">
    <property type="status" value="NOT_ANNOTATED_CDS"/>
    <property type="molecule type" value="Genomic_DNA"/>
</dbReference>
<feature type="transmembrane region" description="Helical" evidence="7">
    <location>
        <begin position="56"/>
        <end position="75"/>
    </location>
</feature>
<keyword evidence="4" id="KW-0067">ATP-binding</keyword>
<dbReference type="Proteomes" id="UP000001555">
    <property type="component" value="Unassembled WGS sequence"/>
</dbReference>
<feature type="transmembrane region" description="Helical" evidence="7">
    <location>
        <begin position="729"/>
        <end position="754"/>
    </location>
</feature>
<dbReference type="EMBL" id="ABJB010840390">
    <property type="status" value="NOT_ANNOTATED_CDS"/>
    <property type="molecule type" value="Genomic_DNA"/>
</dbReference>
<dbReference type="PaxDb" id="6945-B7PG12"/>
<dbReference type="SUPFAM" id="SSF90123">
    <property type="entry name" value="ABC transporter transmembrane region"/>
    <property type="match status" value="2"/>
</dbReference>
<gene>
    <name evidence="10" type="ORF">IscW_ISCW004310</name>
</gene>
<dbReference type="PANTHER" id="PTHR43394">
    <property type="entry name" value="ATP-DEPENDENT PERMEASE MDL1, MITOCHONDRIAL"/>
    <property type="match status" value="1"/>
</dbReference>
<dbReference type="FunFam" id="1.20.1560.10:FF:000605">
    <property type="entry name" value="ABC transporter"/>
    <property type="match status" value="1"/>
</dbReference>
<keyword evidence="3" id="KW-0547">Nucleotide-binding</keyword>
<accession>B7PG12</accession>
<comment type="subcellular location">
    <subcellularLocation>
        <location evidence="1">Membrane</location>
        <topology evidence="1">Multi-pass membrane protein</topology>
    </subcellularLocation>
</comment>
<evidence type="ECO:0000256" key="2">
    <source>
        <dbReference type="ARBA" id="ARBA00022692"/>
    </source>
</evidence>
<evidence type="ECO:0000313" key="11">
    <source>
        <dbReference type="EnsemblMetazoa" id="ISCW004310-PA"/>
    </source>
</evidence>
<proteinExistence type="predicted"/>
<dbReference type="EMBL" id="ABJB010027670">
    <property type="status" value="NOT_ANNOTATED_CDS"/>
    <property type="molecule type" value="Genomic_DNA"/>
</dbReference>
<dbReference type="PANTHER" id="PTHR43394:SF18">
    <property type="entry name" value="ABC TRANSPORTER B FAMILY MEMBER 11-LIKE"/>
    <property type="match status" value="1"/>
</dbReference>
<evidence type="ECO:0000313" key="12">
    <source>
        <dbReference type="Proteomes" id="UP000001555"/>
    </source>
</evidence>
<dbReference type="EMBL" id="ABJB010704730">
    <property type="status" value="NOT_ANNOTATED_CDS"/>
    <property type="molecule type" value="Genomic_DNA"/>
</dbReference>
<dbReference type="SUPFAM" id="SSF52540">
    <property type="entry name" value="P-loop containing nucleoside triphosphate hydrolases"/>
    <property type="match status" value="2"/>
</dbReference>
<dbReference type="InterPro" id="IPR011527">
    <property type="entry name" value="ABC1_TM_dom"/>
</dbReference>
<dbReference type="PROSITE" id="PS50929">
    <property type="entry name" value="ABC_TM1F"/>
    <property type="match status" value="2"/>
</dbReference>
<feature type="transmembrane region" description="Helical" evidence="7">
    <location>
        <begin position="503"/>
        <end position="526"/>
    </location>
</feature>
<organism>
    <name type="scientific">Ixodes scapularis</name>
    <name type="common">Black-legged tick</name>
    <name type="synonym">Deer tick</name>
    <dbReference type="NCBI Taxonomy" id="6945"/>
    <lineage>
        <taxon>Eukaryota</taxon>
        <taxon>Metazoa</taxon>
        <taxon>Ecdysozoa</taxon>
        <taxon>Arthropoda</taxon>
        <taxon>Chelicerata</taxon>
        <taxon>Arachnida</taxon>
        <taxon>Acari</taxon>
        <taxon>Parasitiformes</taxon>
        <taxon>Ixodida</taxon>
        <taxon>Ixodoidea</taxon>
        <taxon>Ixodidae</taxon>
        <taxon>Ixodinae</taxon>
        <taxon>Ixodes</taxon>
    </lineage>
</organism>
<dbReference type="EMBL" id="ABJB010214627">
    <property type="status" value="NOT_ANNOTATED_CDS"/>
    <property type="molecule type" value="Genomic_DNA"/>
</dbReference>
<dbReference type="CDD" id="cd18578">
    <property type="entry name" value="ABC_6TM_Pgp_ABCB1_D2_like"/>
    <property type="match status" value="1"/>
</dbReference>
<dbReference type="OrthoDB" id="6494403at2759"/>
<dbReference type="EMBL" id="ABJB010321670">
    <property type="status" value="NOT_ANNOTATED_CDS"/>
    <property type="molecule type" value="Genomic_DNA"/>
</dbReference>
<dbReference type="VEuPathDB" id="VectorBase:ISCP_014725"/>
<reference evidence="11" key="2">
    <citation type="submission" date="2020-05" db="UniProtKB">
        <authorList>
            <consortium name="EnsemblMetazoa"/>
        </authorList>
    </citation>
    <scope>IDENTIFICATION</scope>
    <source>
        <strain evidence="11">wikel</strain>
    </source>
</reference>
<dbReference type="GO" id="GO:0005524">
    <property type="term" value="F:ATP binding"/>
    <property type="evidence" value="ECO:0007669"/>
    <property type="project" value="UniProtKB-KW"/>
</dbReference>
<feature type="domain" description="ABC transporter" evidence="8">
    <location>
        <begin position="827"/>
        <end position="997"/>
    </location>
</feature>
<dbReference type="STRING" id="6945.B7PG12"/>
<feature type="transmembrane region" description="Helical" evidence="7">
    <location>
        <begin position="546"/>
        <end position="565"/>
    </location>
</feature>
<dbReference type="VEuPathDB" id="VectorBase:ISCW004310"/>
<dbReference type="EC" id="3.6.3.44" evidence="10"/>
<dbReference type="PROSITE" id="PS50893">
    <property type="entry name" value="ABC_TRANSPORTER_2"/>
    <property type="match status" value="2"/>
</dbReference>
<dbReference type="EMBL" id="ABJB011125433">
    <property type="status" value="NOT_ANNOTATED_CDS"/>
    <property type="molecule type" value="Genomic_DNA"/>
</dbReference>
<dbReference type="Gene3D" id="3.40.50.300">
    <property type="entry name" value="P-loop containing nucleotide triphosphate hydrolases"/>
    <property type="match status" value="4"/>
</dbReference>
<dbReference type="GO" id="GO:0140359">
    <property type="term" value="F:ABC-type transporter activity"/>
    <property type="evidence" value="ECO:0007669"/>
    <property type="project" value="InterPro"/>
</dbReference>
<dbReference type="GO" id="GO:0016020">
    <property type="term" value="C:membrane"/>
    <property type="evidence" value="ECO:0000318"/>
    <property type="project" value="GO_Central"/>
</dbReference>
<sequence length="1002" mass="109544">MTNAFIHQKQAGFSEWTANGTAPAAALDDAASRQGPGSIFDPISVLDYNVDMNRFALTYVIIAATVFIASFVHMVSQSAAQEQEKYAQAGGVALEVLSKVRTVAAFCAQYGELRRYMAALNDGRTASRRKYTAMAFGFALTFVVLYGAYALAFWYSSVLVAAAKLDAGRAFIVFFAVMVGSFSLGNALPQLGSIAVAKAAARRTFDIIDRRPDIDSYTELGVQLNQFKADLAFKDVSFSYPRTPGHLVTLDGVNLRALNVRWLRSTVSLVSQRPTLFGYSIAENIQFGQEGTTLAEVVEAAKLVGIHDFVVTLPKGYDTEVGERGCQLSEGQRQRLALARALIKNPRVLLLDEATSGLDSAAEAHLLHSLRKGCARRTTIVGTNQLSILREADVVYVLDRGHVVEQGTHHALVAEKGFYYQLVLGQLSESEVQGREPAVALPQCPRKEETEEQECQRQRMKSVLLEGISPLDRECSRLADDFVNENVELPSARKILRTARPDWGWFFLVSLASIVVGASLPVFAVFYSEIFNTFTLVGSEMQDAAFFWSMMFLALAAVSGLGHFFRTLGVGIAGENLTYRLRVSVLANILRQHLGWFDSDAHSSAKLAARLATDVPVIKTAAGYRLAVMFTSLITLSTSLVLAFVFGWKLALALVAIVPILALAGGLQMRVERGSQRRDAHLMSHALQVTTESLENIRAVQELNLEPTFFGLFVSHLLLPFLEAKKRNVLFALSFAFSQGIMFLVYGCAFRLGAFLVSRGEMDATNVYRVFFTMAFSAVSVGQWTSMLPDYLRARLSAGLVFSLLEAETEIDGYSDGGVRPEVKGRVVLKAVQFSYPSRPELPVLQGLDLELNPGEMLALVGPTGCGKSTLVDLLLRFYDPQSGQVGYDTPLGGTAMTHLSEGQKQRIALARALLREPAVLILDEATTALDAEHEQSVLEGVKENLRGRSCILVSHRLSAIKTADRIAVMDRGVIVEQGSHAELIDANGTYCSLIERNIVTA</sequence>
<feature type="transmembrane region" description="Helical" evidence="7">
    <location>
        <begin position="626"/>
        <end position="645"/>
    </location>
</feature>
<dbReference type="InterPro" id="IPR027417">
    <property type="entry name" value="P-loop_NTPase"/>
</dbReference>
<dbReference type="EMBL" id="DS705266">
    <property type="protein sequence ID" value="EEC05534.1"/>
    <property type="molecule type" value="Genomic_DNA"/>
</dbReference>
<dbReference type="HOGENOM" id="CLU_000604_17_2_1"/>
<evidence type="ECO:0000256" key="5">
    <source>
        <dbReference type="ARBA" id="ARBA00022989"/>
    </source>
</evidence>
<keyword evidence="2 7" id="KW-0812">Transmembrane</keyword>
<feature type="transmembrane region" description="Helical" evidence="7">
    <location>
        <begin position="133"/>
        <end position="155"/>
    </location>
</feature>
<evidence type="ECO:0000256" key="1">
    <source>
        <dbReference type="ARBA" id="ARBA00004141"/>
    </source>
</evidence>
<evidence type="ECO:0000259" key="9">
    <source>
        <dbReference type="PROSITE" id="PS50929"/>
    </source>
</evidence>
<keyword evidence="10" id="KW-0378">Hydrolase</keyword>
<dbReference type="InterPro" id="IPR039421">
    <property type="entry name" value="Type_1_exporter"/>
</dbReference>
<dbReference type="Gene3D" id="1.20.1560.10">
    <property type="entry name" value="ABC transporter type 1, transmembrane domain"/>
    <property type="match status" value="3"/>
</dbReference>
<evidence type="ECO:0000256" key="4">
    <source>
        <dbReference type="ARBA" id="ARBA00022840"/>
    </source>
</evidence>
<feature type="domain" description="ABC transmembrane type-1" evidence="9">
    <location>
        <begin position="507"/>
        <end position="793"/>
    </location>
</feature>
<evidence type="ECO:0000256" key="7">
    <source>
        <dbReference type="SAM" id="Phobius"/>
    </source>
</evidence>
<protein>
    <submittedName>
        <fullName evidence="10">Multidrug resistance protein, putative</fullName>
        <ecNumber evidence="10">3.6.3.30</ecNumber>
        <ecNumber evidence="10">3.6.3.44</ecNumber>
    </submittedName>
</protein>
<feature type="transmembrane region" description="Helical" evidence="7">
    <location>
        <begin position="167"/>
        <end position="188"/>
    </location>
</feature>
<feature type="domain" description="ABC transporter" evidence="8">
    <location>
        <begin position="202"/>
        <end position="425"/>
    </location>
</feature>
<dbReference type="GO" id="GO:0016887">
    <property type="term" value="F:ATP hydrolysis activity"/>
    <property type="evidence" value="ECO:0007669"/>
    <property type="project" value="InterPro"/>
</dbReference>
<reference evidence="10 12" key="1">
    <citation type="submission" date="2008-03" db="EMBL/GenBank/DDBJ databases">
        <title>Annotation of Ixodes scapularis.</title>
        <authorList>
            <consortium name="Ixodes scapularis Genome Project Consortium"/>
            <person name="Caler E."/>
            <person name="Hannick L.I."/>
            <person name="Bidwell S."/>
            <person name="Joardar V."/>
            <person name="Thiagarajan M."/>
            <person name="Amedeo P."/>
            <person name="Galinsky K.J."/>
            <person name="Schobel S."/>
            <person name="Inman J."/>
            <person name="Hostetler J."/>
            <person name="Miller J."/>
            <person name="Hammond M."/>
            <person name="Megy K."/>
            <person name="Lawson D."/>
            <person name="Kodira C."/>
            <person name="Sutton G."/>
            <person name="Meyer J."/>
            <person name="Hill C.A."/>
            <person name="Birren B."/>
            <person name="Nene V."/>
            <person name="Collins F."/>
            <person name="Alarcon-Chaidez F."/>
            <person name="Wikel S."/>
            <person name="Strausberg R."/>
        </authorList>
    </citation>
    <scope>NUCLEOTIDE SEQUENCE [LARGE SCALE GENOMIC DNA]</scope>
    <source>
        <strain evidence="12">Wikel</strain>
        <strain evidence="10">Wikel colony</strain>
    </source>
</reference>
<dbReference type="Pfam" id="PF00005">
    <property type="entry name" value="ABC_tran"/>
    <property type="match status" value="3"/>
</dbReference>
<evidence type="ECO:0000256" key="6">
    <source>
        <dbReference type="ARBA" id="ARBA00023136"/>
    </source>
</evidence>
<dbReference type="EnsemblMetazoa" id="ISCW004310-RA">
    <property type="protein sequence ID" value="ISCW004310-PA"/>
    <property type="gene ID" value="ISCW004310"/>
</dbReference>
<dbReference type="EMBL" id="ABJB010516545">
    <property type="status" value="NOT_ANNOTATED_CDS"/>
    <property type="molecule type" value="Genomic_DNA"/>
</dbReference>
<dbReference type="GO" id="GO:0042626">
    <property type="term" value="F:ATPase-coupled transmembrane transporter activity"/>
    <property type="evidence" value="ECO:0000318"/>
    <property type="project" value="GO_Central"/>
</dbReference>
<dbReference type="InterPro" id="IPR003593">
    <property type="entry name" value="AAA+_ATPase"/>
</dbReference>